<dbReference type="CDD" id="cd04280">
    <property type="entry name" value="ZnMc_astacin_like"/>
    <property type="match status" value="1"/>
</dbReference>
<dbReference type="SUPFAM" id="SSF55486">
    <property type="entry name" value="Metalloproteases ('zincins'), catalytic domain"/>
    <property type="match status" value="1"/>
</dbReference>
<evidence type="ECO:0000259" key="15">
    <source>
        <dbReference type="PROSITE" id="PS50026"/>
    </source>
</evidence>
<feature type="binding site" evidence="12">
    <location>
        <position position="162"/>
    </location>
    <ligand>
        <name>Zn(2+)</name>
        <dbReference type="ChEBI" id="CHEBI:29105"/>
        <note>catalytic</note>
    </ligand>
</feature>
<evidence type="ECO:0000256" key="10">
    <source>
        <dbReference type="ARBA" id="ARBA00023180"/>
    </source>
</evidence>
<comment type="subcellular location">
    <subcellularLocation>
        <location evidence="1">Secreted</location>
    </subcellularLocation>
</comment>
<dbReference type="InterPro" id="IPR006026">
    <property type="entry name" value="Peptidase_Metallo"/>
</dbReference>
<keyword evidence="6 12" id="KW-0378">Hydrolase</keyword>
<evidence type="ECO:0000256" key="5">
    <source>
        <dbReference type="ARBA" id="ARBA00022729"/>
    </source>
</evidence>
<organism evidence="17 18">
    <name type="scientific">Saccoglossus kowalevskii</name>
    <name type="common">Acorn worm</name>
    <dbReference type="NCBI Taxonomy" id="10224"/>
    <lineage>
        <taxon>Eukaryota</taxon>
        <taxon>Metazoa</taxon>
        <taxon>Hemichordata</taxon>
        <taxon>Enteropneusta</taxon>
        <taxon>Harrimaniidae</taxon>
        <taxon>Saccoglossus</taxon>
    </lineage>
</organism>
<evidence type="ECO:0000256" key="9">
    <source>
        <dbReference type="ARBA" id="ARBA00023157"/>
    </source>
</evidence>
<keyword evidence="3 12" id="KW-0645">Protease</keyword>
<evidence type="ECO:0000256" key="7">
    <source>
        <dbReference type="ARBA" id="ARBA00022833"/>
    </source>
</evidence>
<dbReference type="InterPro" id="IPR001506">
    <property type="entry name" value="Peptidase_M12A"/>
</dbReference>
<reference evidence="18" key="1">
    <citation type="submission" date="2025-08" db="UniProtKB">
        <authorList>
            <consortium name="RefSeq"/>
        </authorList>
    </citation>
    <scope>IDENTIFICATION</scope>
    <source>
        <tissue evidence="18">Testes</tissue>
    </source>
</reference>
<dbReference type="InterPro" id="IPR034035">
    <property type="entry name" value="Astacin-like_dom"/>
</dbReference>
<dbReference type="InterPro" id="IPR035914">
    <property type="entry name" value="Sperma_CUB_dom_sf"/>
</dbReference>
<dbReference type="InterPro" id="IPR000859">
    <property type="entry name" value="CUB_dom"/>
</dbReference>
<dbReference type="PANTHER" id="PTHR10127">
    <property type="entry name" value="DISCOIDIN, CUB, EGF, LAMININ , AND ZINC METALLOPROTEASE DOMAIN CONTAINING"/>
    <property type="match status" value="1"/>
</dbReference>
<feature type="domain" description="EGF-like" evidence="15">
    <location>
        <begin position="251"/>
        <end position="289"/>
    </location>
</feature>
<evidence type="ECO:0000256" key="11">
    <source>
        <dbReference type="PROSITE-ProRule" id="PRU00076"/>
    </source>
</evidence>
<keyword evidence="2" id="KW-0964">Secreted</keyword>
<proteinExistence type="predicted"/>
<dbReference type="Proteomes" id="UP000694865">
    <property type="component" value="Unplaced"/>
</dbReference>
<dbReference type="PROSITE" id="PS51864">
    <property type="entry name" value="ASTACIN"/>
    <property type="match status" value="1"/>
</dbReference>
<keyword evidence="7 12" id="KW-0862">Zinc</keyword>
<feature type="disulfide bond" evidence="11">
    <location>
        <begin position="255"/>
        <end position="265"/>
    </location>
</feature>
<dbReference type="CDD" id="cd00041">
    <property type="entry name" value="CUB"/>
    <property type="match status" value="1"/>
</dbReference>
<evidence type="ECO:0000256" key="12">
    <source>
        <dbReference type="PROSITE-ProRule" id="PRU01211"/>
    </source>
</evidence>
<accession>A0ABM0MNA0</accession>
<evidence type="ECO:0000256" key="2">
    <source>
        <dbReference type="ARBA" id="ARBA00022525"/>
    </source>
</evidence>
<keyword evidence="17" id="KW-1185">Reference proteome</keyword>
<dbReference type="PROSITE" id="PS50026">
    <property type="entry name" value="EGF_3"/>
    <property type="match status" value="1"/>
</dbReference>
<dbReference type="SMART" id="SM00235">
    <property type="entry name" value="ZnMc"/>
    <property type="match status" value="1"/>
</dbReference>
<gene>
    <name evidence="18" type="primary">LOC102800670</name>
</gene>
<keyword evidence="8 12" id="KW-0482">Metalloprotease</keyword>
<sequence length="413" mass="46850">MSTLVKDDPSSVEAAETSGAIEGDMMMDPAQKQFYSNHLTDLNLHHSTEEEMKVKRKAINTDRYKVWPNGIIPYVFDTLEPDMIYYARSAMEQWESNTCIRFVTYPTLDVNHDGRIEFVAGNGCWANVAFTGNAQKISLQKGTCNSIGVALHELGHTLGLFHEQSRPDRDEYIAVHIEHVQHGKEGNFKKRDFTEASTLDVPYDVSSVMHYGPKSFSKDGNETIESLDPEKQSTMGKQRQLTFLDRKIMNELYRCSDNCTNRLECLYGGYMDRHCQCVCPNGFSGVTCNDVVSRSDCGEKLTSSSGTITSPNYPDDYDDNVQCSWFIQAPDDYRVSITFDDFLLEFSEPCEFDRLEIRYDEPYYDGYPRSACGTDLYGVTLESSHNSIFLNFTSDYSVGMPGFSATYHFIPTT</sequence>
<dbReference type="SUPFAM" id="SSF49854">
    <property type="entry name" value="Spermadhesin, CUB domain"/>
    <property type="match status" value="1"/>
</dbReference>
<dbReference type="Pfam" id="PF01400">
    <property type="entry name" value="Astacin"/>
    <property type="match status" value="1"/>
</dbReference>
<evidence type="ECO:0000256" key="4">
    <source>
        <dbReference type="ARBA" id="ARBA00022723"/>
    </source>
</evidence>
<dbReference type="PANTHER" id="PTHR10127:SF780">
    <property type="entry name" value="METALLOENDOPEPTIDASE"/>
    <property type="match status" value="1"/>
</dbReference>
<dbReference type="EC" id="3.4.24.-" evidence="13"/>
<evidence type="ECO:0000313" key="17">
    <source>
        <dbReference type="Proteomes" id="UP000694865"/>
    </source>
</evidence>
<feature type="domain" description="CUB" evidence="14">
    <location>
        <begin position="297"/>
        <end position="410"/>
    </location>
</feature>
<evidence type="ECO:0000259" key="14">
    <source>
        <dbReference type="PROSITE" id="PS01180"/>
    </source>
</evidence>
<keyword evidence="10" id="KW-0325">Glycoprotein</keyword>
<keyword evidence="9 11" id="KW-1015">Disulfide bond</keyword>
<name>A0ABM0MNA0_SACKO</name>
<comment type="cofactor">
    <cofactor evidence="12 13">
        <name>Zn(2+)</name>
        <dbReference type="ChEBI" id="CHEBI:29105"/>
    </cofactor>
    <text evidence="12 13">Binds 1 zinc ion per subunit.</text>
</comment>
<evidence type="ECO:0000256" key="13">
    <source>
        <dbReference type="RuleBase" id="RU361183"/>
    </source>
</evidence>
<dbReference type="InterPro" id="IPR024079">
    <property type="entry name" value="MetalloPept_cat_dom_sf"/>
</dbReference>
<comment type="caution">
    <text evidence="11">Lacks conserved residue(s) required for the propagation of feature annotation.</text>
</comment>
<feature type="active site" evidence="12">
    <location>
        <position position="153"/>
    </location>
</feature>
<dbReference type="SMART" id="SM00042">
    <property type="entry name" value="CUB"/>
    <property type="match status" value="1"/>
</dbReference>
<feature type="domain" description="Peptidase M12A" evidence="16">
    <location>
        <begin position="57"/>
        <end position="256"/>
    </location>
</feature>
<protein>
    <recommendedName>
        <fullName evidence="13">Metalloendopeptidase</fullName>
        <ecNumber evidence="13">3.4.24.-</ecNumber>
    </recommendedName>
</protein>
<dbReference type="PROSITE" id="PS00022">
    <property type="entry name" value="EGF_1"/>
    <property type="match status" value="1"/>
</dbReference>
<evidence type="ECO:0000256" key="1">
    <source>
        <dbReference type="ARBA" id="ARBA00004613"/>
    </source>
</evidence>
<dbReference type="PROSITE" id="PS01180">
    <property type="entry name" value="CUB"/>
    <property type="match status" value="1"/>
</dbReference>
<dbReference type="InterPro" id="IPR017050">
    <property type="entry name" value="Metallopeptidase_nem"/>
</dbReference>
<dbReference type="PRINTS" id="PR00480">
    <property type="entry name" value="ASTACIN"/>
</dbReference>
<evidence type="ECO:0000313" key="18">
    <source>
        <dbReference type="RefSeq" id="XP_006821491.1"/>
    </source>
</evidence>
<dbReference type="PROSITE" id="PS01186">
    <property type="entry name" value="EGF_2"/>
    <property type="match status" value="1"/>
</dbReference>
<evidence type="ECO:0000256" key="3">
    <source>
        <dbReference type="ARBA" id="ARBA00022670"/>
    </source>
</evidence>
<feature type="binding site" evidence="12">
    <location>
        <position position="152"/>
    </location>
    <ligand>
        <name>Zn(2+)</name>
        <dbReference type="ChEBI" id="CHEBI:29105"/>
        <note>catalytic</note>
    </ligand>
</feature>
<dbReference type="InterPro" id="IPR000742">
    <property type="entry name" value="EGF"/>
</dbReference>
<evidence type="ECO:0000256" key="8">
    <source>
        <dbReference type="ARBA" id="ARBA00023049"/>
    </source>
</evidence>
<evidence type="ECO:0000259" key="16">
    <source>
        <dbReference type="PROSITE" id="PS51864"/>
    </source>
</evidence>
<evidence type="ECO:0000256" key="6">
    <source>
        <dbReference type="ARBA" id="ARBA00022801"/>
    </source>
</evidence>
<keyword evidence="5" id="KW-0732">Signal</keyword>
<dbReference type="PIRSF" id="PIRSF036365">
    <property type="entry name" value="Astacin_nematoda"/>
    <property type="match status" value="1"/>
</dbReference>
<dbReference type="Gene3D" id="2.60.120.290">
    <property type="entry name" value="Spermadhesin, CUB domain"/>
    <property type="match status" value="1"/>
</dbReference>
<feature type="disulfide bond" evidence="11">
    <location>
        <begin position="279"/>
        <end position="288"/>
    </location>
</feature>
<dbReference type="Gene3D" id="3.40.390.10">
    <property type="entry name" value="Collagenase (Catalytic Domain)"/>
    <property type="match status" value="1"/>
</dbReference>
<feature type="binding site" evidence="12">
    <location>
        <position position="156"/>
    </location>
    <ligand>
        <name>Zn(2+)</name>
        <dbReference type="ChEBI" id="CHEBI:29105"/>
        <note>catalytic</note>
    </ligand>
</feature>
<dbReference type="Pfam" id="PF00431">
    <property type="entry name" value="CUB"/>
    <property type="match status" value="1"/>
</dbReference>
<dbReference type="RefSeq" id="XP_006821491.1">
    <property type="nucleotide sequence ID" value="XM_006821428.1"/>
</dbReference>
<dbReference type="GeneID" id="102800670"/>
<keyword evidence="4 12" id="KW-0479">Metal-binding</keyword>
<keyword evidence="11" id="KW-0245">EGF-like domain</keyword>